<keyword evidence="2" id="KW-1185">Reference proteome</keyword>
<protein>
    <submittedName>
        <fullName evidence="1">Uncharacterized protein</fullName>
    </submittedName>
</protein>
<proteinExistence type="predicted"/>
<sequence>MNGEPHDEPVFIRSRGRFYYSRRNPIGRVLIVASVLVSGWLLYDQYDGTYWSEGELRKAVHAAAEELEAKPRSEGSLAFSGYEGLIRDAVHATGEGQEFGSVVTAAAEEGTGDGSGPDRFEISTPDTDTVYCMSVTPPRPERTMDPHSPDREIDLTVGVEQGSC</sequence>
<comment type="caution">
    <text evidence="1">The sequence shown here is derived from an EMBL/GenBank/DDBJ whole genome shotgun (WGS) entry which is preliminary data.</text>
</comment>
<evidence type="ECO:0000313" key="1">
    <source>
        <dbReference type="EMBL" id="MEJ8658764.1"/>
    </source>
</evidence>
<evidence type="ECO:0000313" key="2">
    <source>
        <dbReference type="Proteomes" id="UP001375539"/>
    </source>
</evidence>
<name>A0ACC6QK67_9ACTN</name>
<gene>
    <name evidence="1" type="ORF">WKI58_19955</name>
</gene>
<dbReference type="EMBL" id="JBBKAI010000002">
    <property type="protein sequence ID" value="MEJ8658764.1"/>
    <property type="molecule type" value="Genomic_DNA"/>
</dbReference>
<accession>A0ACC6QK67</accession>
<organism evidence="1 2">
    <name type="scientific">Streptomyces pratisoli</name>
    <dbReference type="NCBI Taxonomy" id="3139917"/>
    <lineage>
        <taxon>Bacteria</taxon>
        <taxon>Bacillati</taxon>
        <taxon>Actinomycetota</taxon>
        <taxon>Actinomycetes</taxon>
        <taxon>Kitasatosporales</taxon>
        <taxon>Streptomycetaceae</taxon>
        <taxon>Streptomyces</taxon>
    </lineage>
</organism>
<reference evidence="1" key="1">
    <citation type="submission" date="2024-03" db="EMBL/GenBank/DDBJ databases">
        <title>Novel Streptomyces species of biotechnological and ecological value are a feature of Machair soil.</title>
        <authorList>
            <person name="Prole J.R."/>
            <person name="Goodfellow M."/>
            <person name="Allenby N."/>
            <person name="Ward A.C."/>
        </authorList>
    </citation>
    <scope>NUCLEOTIDE SEQUENCE</scope>
    <source>
        <strain evidence="1">MS1.AVA.4</strain>
    </source>
</reference>
<dbReference type="Proteomes" id="UP001375539">
    <property type="component" value="Unassembled WGS sequence"/>
</dbReference>